<dbReference type="NCBIfam" id="NF006875">
    <property type="entry name" value="PRK09372.1"/>
    <property type="match status" value="1"/>
</dbReference>
<accession>A0A6P0H8T0</accession>
<evidence type="ECO:0000256" key="6">
    <source>
        <dbReference type="ARBA" id="ARBA00023239"/>
    </source>
</evidence>
<dbReference type="CDD" id="cd16841">
    <property type="entry name" value="RraA_family"/>
    <property type="match status" value="1"/>
</dbReference>
<dbReference type="GO" id="GO:0008948">
    <property type="term" value="F:oxaloacetate decarboxylase activity"/>
    <property type="evidence" value="ECO:0007669"/>
    <property type="project" value="UniProtKB-EC"/>
</dbReference>
<evidence type="ECO:0000313" key="12">
    <source>
        <dbReference type="EMBL" id="NEN50474.1"/>
    </source>
</evidence>
<evidence type="ECO:0000256" key="8">
    <source>
        <dbReference type="ARBA" id="ARBA00047973"/>
    </source>
</evidence>
<evidence type="ECO:0000256" key="2">
    <source>
        <dbReference type="ARBA" id="ARBA00001968"/>
    </source>
</evidence>
<evidence type="ECO:0000256" key="7">
    <source>
        <dbReference type="ARBA" id="ARBA00025046"/>
    </source>
</evidence>
<dbReference type="EMBL" id="JAAGWB010000013">
    <property type="protein sequence ID" value="NEN50474.1"/>
    <property type="molecule type" value="Genomic_DNA"/>
</dbReference>
<gene>
    <name evidence="12" type="primary">rraA</name>
    <name evidence="12" type="ORF">G3R41_05885</name>
    <name evidence="11" type="ORF">GCU67_05885</name>
</gene>
<dbReference type="NCBIfam" id="TIGR01935">
    <property type="entry name" value="NOT-MenG"/>
    <property type="match status" value="1"/>
</dbReference>
<protein>
    <recommendedName>
        <fullName evidence="10">4-hydroxy-4-methyl-2-oxoglutarate aldolase</fullName>
        <shortName evidence="10">HMG aldolase</shortName>
        <ecNumber evidence="10">4.1.1.112</ecNumber>
        <ecNumber evidence="10">4.1.3.17</ecNumber>
    </recommendedName>
    <alternativeName>
        <fullName evidence="10">Oxaloacetate decarboxylase</fullName>
    </alternativeName>
</protein>
<feature type="binding site" evidence="9">
    <location>
        <begin position="78"/>
        <end position="81"/>
    </location>
    <ligand>
        <name>substrate</name>
    </ligand>
</feature>
<dbReference type="GO" id="GO:0008428">
    <property type="term" value="F:ribonuclease inhibitor activity"/>
    <property type="evidence" value="ECO:0007669"/>
    <property type="project" value="InterPro"/>
</dbReference>
<evidence type="ECO:0000256" key="9">
    <source>
        <dbReference type="PIRSR" id="PIRSR605493-1"/>
    </source>
</evidence>
<comment type="function">
    <text evidence="7 10">Catalyzes the aldol cleavage of 4-hydroxy-4-methyl-2-oxoglutarate (HMG) into 2 molecules of pyruvate. Also contains a secondary oxaloacetate (OAA) decarboxylase activity due to the common pyruvate enolate transition state formed following C-C bond cleavage in the retro-aldol and decarboxylation reactions.</text>
</comment>
<dbReference type="SUPFAM" id="SSF89562">
    <property type="entry name" value="RraA-like"/>
    <property type="match status" value="1"/>
</dbReference>
<reference evidence="12 14" key="2">
    <citation type="submission" date="2020-02" db="EMBL/GenBank/DDBJ databases">
        <title>The WGS of Modestobacter muralis DSM 100205.</title>
        <authorList>
            <person name="Jiang Z."/>
        </authorList>
    </citation>
    <scope>NUCLEOTIDE SEQUENCE [LARGE SCALE GENOMIC DNA]</scope>
    <source>
        <strain evidence="12 14">DSM 100205</strain>
    </source>
</reference>
<dbReference type="PANTHER" id="PTHR33254:SF4">
    <property type="entry name" value="4-HYDROXY-4-METHYL-2-OXOGLUTARATE ALDOLASE 3-RELATED"/>
    <property type="match status" value="1"/>
</dbReference>
<feature type="binding site" evidence="9">
    <location>
        <position position="100"/>
    </location>
    <ligand>
        <name>substrate</name>
    </ligand>
</feature>
<reference evidence="11 13" key="1">
    <citation type="submission" date="2020-01" db="EMBL/GenBank/DDBJ databases">
        <title>the WGS Modestobacter muralis CPCC 204518.</title>
        <authorList>
            <person name="Jiang Z."/>
        </authorList>
    </citation>
    <scope>NUCLEOTIDE SEQUENCE [LARGE SCALE GENOMIC DNA]</scope>
    <source>
        <strain evidence="11 13">DSM 100205</strain>
    </source>
</reference>
<feature type="binding site" evidence="9">
    <location>
        <position position="101"/>
    </location>
    <ligand>
        <name>Mg(2+)</name>
        <dbReference type="ChEBI" id="CHEBI:18420"/>
    </ligand>
</feature>
<dbReference type="EC" id="4.1.3.17" evidence="10"/>
<comment type="cofactor">
    <cofactor evidence="9">
        <name>Mg(2+)</name>
        <dbReference type="ChEBI" id="CHEBI:18420"/>
    </cofactor>
</comment>
<keyword evidence="9" id="KW-0460">Magnesium</keyword>
<organism evidence="12 14">
    <name type="scientific">Modestobacter muralis</name>
    <dbReference type="NCBI Taxonomy" id="1608614"/>
    <lineage>
        <taxon>Bacteria</taxon>
        <taxon>Bacillati</taxon>
        <taxon>Actinomycetota</taxon>
        <taxon>Actinomycetes</taxon>
        <taxon>Geodermatophilales</taxon>
        <taxon>Geodermatophilaceae</taxon>
        <taxon>Modestobacter</taxon>
    </lineage>
</organism>
<dbReference type="Proteomes" id="UP000468828">
    <property type="component" value="Unassembled WGS sequence"/>
</dbReference>
<evidence type="ECO:0000313" key="14">
    <source>
        <dbReference type="Proteomes" id="UP000471152"/>
    </source>
</evidence>
<comment type="catalytic activity">
    <reaction evidence="8 10">
        <text>oxaloacetate + H(+) = pyruvate + CO2</text>
        <dbReference type="Rhea" id="RHEA:15641"/>
        <dbReference type="ChEBI" id="CHEBI:15361"/>
        <dbReference type="ChEBI" id="CHEBI:15378"/>
        <dbReference type="ChEBI" id="CHEBI:16452"/>
        <dbReference type="ChEBI" id="CHEBI:16526"/>
        <dbReference type="EC" id="4.1.1.112"/>
    </reaction>
</comment>
<keyword evidence="6 10" id="KW-0456">Lyase</keyword>
<sequence length="165" mass="17046">MTAPTPWSTTDLCDEHSEAQVCAPVFLVLGGTPAFSGPITTLKVFEDNTSVREAVSTPGEGRVLVVDGGGSLRCSLFGGNLAVAAAQNGWAGVVVSGAVRDLAELEAQPIGVRALAAVPRKSERGLHSSVADRPVEFAGVVFRPGEWLCADRDGVVVLPAEPPRG</sequence>
<dbReference type="GO" id="GO:0051252">
    <property type="term" value="P:regulation of RNA metabolic process"/>
    <property type="evidence" value="ECO:0007669"/>
    <property type="project" value="InterPro"/>
</dbReference>
<keyword evidence="5 9" id="KW-0479">Metal-binding</keyword>
<evidence type="ECO:0000313" key="11">
    <source>
        <dbReference type="EMBL" id="NEK93707.1"/>
    </source>
</evidence>
<comment type="catalytic activity">
    <reaction evidence="1 10">
        <text>4-hydroxy-4-methyl-2-oxoglutarate = 2 pyruvate</text>
        <dbReference type="Rhea" id="RHEA:22748"/>
        <dbReference type="ChEBI" id="CHEBI:15361"/>
        <dbReference type="ChEBI" id="CHEBI:58276"/>
        <dbReference type="EC" id="4.1.3.17"/>
    </reaction>
</comment>
<dbReference type="PANTHER" id="PTHR33254">
    <property type="entry name" value="4-HYDROXY-4-METHYL-2-OXOGLUTARATE ALDOLASE 3-RELATED"/>
    <property type="match status" value="1"/>
</dbReference>
<comment type="subunit">
    <text evidence="4 10">Homotrimer.</text>
</comment>
<dbReference type="Proteomes" id="UP000471152">
    <property type="component" value="Unassembled WGS sequence"/>
</dbReference>
<dbReference type="InterPro" id="IPR036704">
    <property type="entry name" value="RraA/RraA-like_sf"/>
</dbReference>
<dbReference type="GO" id="GO:0047443">
    <property type="term" value="F:4-hydroxy-4-methyl-2-oxoglutarate aldolase activity"/>
    <property type="evidence" value="ECO:0007669"/>
    <property type="project" value="UniProtKB-EC"/>
</dbReference>
<evidence type="ECO:0000256" key="4">
    <source>
        <dbReference type="ARBA" id="ARBA00011233"/>
    </source>
</evidence>
<dbReference type="EC" id="4.1.1.112" evidence="10"/>
<evidence type="ECO:0000256" key="5">
    <source>
        <dbReference type="ARBA" id="ARBA00022723"/>
    </source>
</evidence>
<dbReference type="InterPro" id="IPR005493">
    <property type="entry name" value="RraA/RraA-like"/>
</dbReference>
<keyword evidence="13" id="KW-1185">Reference proteome</keyword>
<dbReference type="EMBL" id="JAAGWH010000013">
    <property type="protein sequence ID" value="NEK93707.1"/>
    <property type="molecule type" value="Genomic_DNA"/>
</dbReference>
<evidence type="ECO:0000313" key="13">
    <source>
        <dbReference type="Proteomes" id="UP000468828"/>
    </source>
</evidence>
<dbReference type="InterPro" id="IPR010203">
    <property type="entry name" value="RraA"/>
</dbReference>
<evidence type="ECO:0000256" key="10">
    <source>
        <dbReference type="RuleBase" id="RU004338"/>
    </source>
</evidence>
<comment type="cofactor">
    <cofactor evidence="2 10">
        <name>a divalent metal cation</name>
        <dbReference type="ChEBI" id="CHEBI:60240"/>
    </cofactor>
</comment>
<dbReference type="RefSeq" id="WP_163610122.1">
    <property type="nucleotide sequence ID" value="NZ_JAAGWB010000013.1"/>
</dbReference>
<dbReference type="Gene3D" id="3.50.30.40">
    <property type="entry name" value="Ribonuclease E inhibitor RraA/RraA-like"/>
    <property type="match status" value="1"/>
</dbReference>
<evidence type="ECO:0000256" key="3">
    <source>
        <dbReference type="ARBA" id="ARBA00008621"/>
    </source>
</evidence>
<dbReference type="Pfam" id="PF03737">
    <property type="entry name" value="RraA-like"/>
    <property type="match status" value="1"/>
</dbReference>
<evidence type="ECO:0000256" key="1">
    <source>
        <dbReference type="ARBA" id="ARBA00001342"/>
    </source>
</evidence>
<comment type="similarity">
    <text evidence="3 10">Belongs to the class II aldolase/RraA-like family.</text>
</comment>
<comment type="caution">
    <text evidence="12">The sequence shown here is derived from an EMBL/GenBank/DDBJ whole genome shotgun (WGS) entry which is preliminary data.</text>
</comment>
<dbReference type="AlphaFoldDB" id="A0A6P0H8T0"/>
<name>A0A6P0H8T0_9ACTN</name>
<proteinExistence type="inferred from homology"/>
<dbReference type="GO" id="GO:0046872">
    <property type="term" value="F:metal ion binding"/>
    <property type="evidence" value="ECO:0007669"/>
    <property type="project" value="UniProtKB-KW"/>
</dbReference>